<comment type="caution">
    <text evidence="2">The sequence shown here is derived from an EMBL/GenBank/DDBJ whole genome shotgun (WGS) entry which is preliminary data.</text>
</comment>
<dbReference type="AlphaFoldDB" id="A0A3M6HY62"/>
<reference evidence="2 3" key="1">
    <citation type="submission" date="2018-08" db="EMBL/GenBank/DDBJ databases">
        <title>Recombination of ecologically and evolutionarily significant loci maintains genetic cohesion in the Pseudomonas syringae species complex.</title>
        <authorList>
            <person name="Dillon M."/>
            <person name="Thakur S."/>
            <person name="Almeida R.N.D."/>
            <person name="Weir B.S."/>
            <person name="Guttman D.S."/>
        </authorList>
    </citation>
    <scope>NUCLEOTIDE SEQUENCE [LARGE SCALE GENOMIC DNA]</scope>
    <source>
        <strain evidence="2 3">ICMP 4525</strain>
    </source>
</reference>
<dbReference type="InterPro" id="IPR013762">
    <property type="entry name" value="Integrase-like_cat_sf"/>
</dbReference>
<dbReference type="EMBL" id="RBVA01000133">
    <property type="protein sequence ID" value="RMW09875.1"/>
    <property type="molecule type" value="Genomic_DNA"/>
</dbReference>
<dbReference type="Gene3D" id="1.10.443.10">
    <property type="entry name" value="Intergrase catalytic core"/>
    <property type="match status" value="1"/>
</dbReference>
<dbReference type="SUPFAM" id="SSF56349">
    <property type="entry name" value="DNA breaking-rejoining enzymes"/>
    <property type="match status" value="1"/>
</dbReference>
<organism evidence="2 3">
    <name type="scientific">Pseudomonas amygdali pv. tabaci</name>
    <name type="common">Pseudomonas syringae pv. tabaci</name>
    <dbReference type="NCBI Taxonomy" id="322"/>
    <lineage>
        <taxon>Bacteria</taxon>
        <taxon>Pseudomonadati</taxon>
        <taxon>Pseudomonadota</taxon>
        <taxon>Gammaproteobacteria</taxon>
        <taxon>Pseudomonadales</taxon>
        <taxon>Pseudomonadaceae</taxon>
        <taxon>Pseudomonas</taxon>
        <taxon>Pseudomonas amygdali</taxon>
    </lineage>
</organism>
<evidence type="ECO:0000256" key="1">
    <source>
        <dbReference type="ARBA" id="ARBA00023172"/>
    </source>
</evidence>
<keyword evidence="1" id="KW-0233">DNA recombination</keyword>
<name>A0A3M6HY62_PSEAJ</name>
<dbReference type="Proteomes" id="UP000271531">
    <property type="component" value="Unassembled WGS sequence"/>
</dbReference>
<accession>A0A3M6HY62</accession>
<gene>
    <name evidence="2" type="ORF">ALP03_00045</name>
</gene>
<evidence type="ECO:0000313" key="3">
    <source>
        <dbReference type="Proteomes" id="UP000271531"/>
    </source>
</evidence>
<dbReference type="InterPro" id="IPR011010">
    <property type="entry name" value="DNA_brk_join_enz"/>
</dbReference>
<dbReference type="GO" id="GO:0006310">
    <property type="term" value="P:DNA recombination"/>
    <property type="evidence" value="ECO:0007669"/>
    <property type="project" value="UniProtKB-KW"/>
</dbReference>
<sequence length="317" mass="35023">MEDAMRVPISLVDLRTKRGFNRIVKKFQSNWPGSSPITQYNAHQILSEGFGYSDFHALQKSATSDTSVIDPPSPDRVRDNLYTAIHVFCRSKRIVGIDATGVSRLVNILPLQELLAFQAPDHVIAKAITLPSTPTLPPHPDLSEVIQGTIHNINSRVSETLEHEASARPGHFISSAEFQRAWEGTLREGSLRDQCLFMLAASGLRCHELRLCTGLAPSRALDGFELQVTADKTRNQPTRMFIHPGVAAHLEAYMAKEKISPGDFLFPSSRDRSVAMSQHQVNRVLARYFGEPKVSPPLRGVAAIRRSAALLARKSGS</sequence>
<dbReference type="GO" id="GO:0003677">
    <property type="term" value="F:DNA binding"/>
    <property type="evidence" value="ECO:0007669"/>
    <property type="project" value="InterPro"/>
</dbReference>
<evidence type="ECO:0000313" key="2">
    <source>
        <dbReference type="EMBL" id="RMW09875.1"/>
    </source>
</evidence>
<protein>
    <submittedName>
        <fullName evidence="2">Uncharacterized protein</fullName>
    </submittedName>
</protein>
<dbReference type="GO" id="GO:0015074">
    <property type="term" value="P:DNA integration"/>
    <property type="evidence" value="ECO:0007669"/>
    <property type="project" value="InterPro"/>
</dbReference>
<proteinExistence type="predicted"/>